<dbReference type="RefSeq" id="WP_109389623.1">
    <property type="nucleotide sequence ID" value="NZ_QETF01000019.1"/>
</dbReference>
<evidence type="ECO:0000313" key="3">
    <source>
        <dbReference type="EMBL" id="PWG15992.1"/>
    </source>
</evidence>
<evidence type="ECO:0000256" key="2">
    <source>
        <dbReference type="SAM" id="Phobius"/>
    </source>
</evidence>
<feature type="compositionally biased region" description="Polar residues" evidence="1">
    <location>
        <begin position="86"/>
        <end position="95"/>
    </location>
</feature>
<evidence type="ECO:0008006" key="5">
    <source>
        <dbReference type="Google" id="ProtNLM"/>
    </source>
</evidence>
<comment type="caution">
    <text evidence="3">The sequence shown here is derived from an EMBL/GenBank/DDBJ whole genome shotgun (WGS) entry which is preliminary data.</text>
</comment>
<organism evidence="3 4">
    <name type="scientific">Salibaculum griseiflavum</name>
    <dbReference type="NCBI Taxonomy" id="1914409"/>
    <lineage>
        <taxon>Bacteria</taxon>
        <taxon>Pseudomonadati</taxon>
        <taxon>Pseudomonadota</taxon>
        <taxon>Alphaproteobacteria</taxon>
        <taxon>Rhodobacterales</taxon>
        <taxon>Roseobacteraceae</taxon>
        <taxon>Salibaculum</taxon>
    </lineage>
</organism>
<dbReference type="EMBL" id="QETF01000019">
    <property type="protein sequence ID" value="PWG15992.1"/>
    <property type="molecule type" value="Genomic_DNA"/>
</dbReference>
<sequence length="126" mass="12927">MTALTHIARDGARMVRQSARKAALSAALLGAALVTFAITMGFAGLGLFLMLELRHDPIVAAFGVATAGLLLVALLIFAATRAAQSSHAHQSQPPATESEKPDHPTPETTAAVISAGFLNGLLTGRG</sequence>
<keyword evidence="2" id="KW-1133">Transmembrane helix</keyword>
<name>A0A2V1P3U6_9RHOB</name>
<keyword evidence="4" id="KW-1185">Reference proteome</keyword>
<proteinExistence type="predicted"/>
<protein>
    <recommendedName>
        <fullName evidence="5">Holin-X, holin superfamily III</fullName>
    </recommendedName>
</protein>
<keyword evidence="2" id="KW-0472">Membrane</keyword>
<keyword evidence="2" id="KW-0812">Transmembrane</keyword>
<evidence type="ECO:0000313" key="4">
    <source>
        <dbReference type="Proteomes" id="UP000245293"/>
    </source>
</evidence>
<dbReference type="Proteomes" id="UP000245293">
    <property type="component" value="Unassembled WGS sequence"/>
</dbReference>
<gene>
    <name evidence="3" type="ORF">DFK10_13835</name>
</gene>
<reference evidence="4" key="1">
    <citation type="submission" date="2018-05" db="EMBL/GenBank/DDBJ databases">
        <authorList>
            <person name="Du Z."/>
            <person name="Wang X."/>
        </authorList>
    </citation>
    <scope>NUCLEOTIDE SEQUENCE [LARGE SCALE GENOMIC DNA]</scope>
    <source>
        <strain evidence="4">WDS4C29</strain>
    </source>
</reference>
<feature type="region of interest" description="Disordered" evidence="1">
    <location>
        <begin position="86"/>
        <end position="109"/>
    </location>
</feature>
<feature type="transmembrane region" description="Helical" evidence="2">
    <location>
        <begin position="57"/>
        <end position="79"/>
    </location>
</feature>
<evidence type="ECO:0000256" key="1">
    <source>
        <dbReference type="SAM" id="MobiDB-lite"/>
    </source>
</evidence>
<accession>A0A2V1P3U6</accession>
<feature type="transmembrane region" description="Helical" evidence="2">
    <location>
        <begin position="23"/>
        <end position="51"/>
    </location>
</feature>
<dbReference type="AlphaFoldDB" id="A0A2V1P3U6"/>